<protein>
    <recommendedName>
        <fullName evidence="3">Citrate synthase</fullName>
    </recommendedName>
</protein>
<keyword evidence="2" id="KW-1185">Reference proteome</keyword>
<organism evidence="1 2">
    <name type="scientific">Collibacillus ludicampi</name>
    <dbReference type="NCBI Taxonomy" id="2771369"/>
    <lineage>
        <taxon>Bacteria</taxon>
        <taxon>Bacillati</taxon>
        <taxon>Bacillota</taxon>
        <taxon>Bacilli</taxon>
        <taxon>Bacillales</taxon>
        <taxon>Alicyclobacillaceae</taxon>
        <taxon>Collibacillus</taxon>
    </lineage>
</organism>
<dbReference type="AlphaFoldDB" id="A0AAV4LKL7"/>
<evidence type="ECO:0008006" key="3">
    <source>
        <dbReference type="Google" id="ProtNLM"/>
    </source>
</evidence>
<dbReference type="Proteomes" id="UP001057291">
    <property type="component" value="Unassembled WGS sequence"/>
</dbReference>
<sequence>MKGKPIGPTEKDIHEKVVVQGLTPEGKILYQGFGDDMVKNTKMYNLLRFTELLFEYKRSPTAL</sequence>
<evidence type="ECO:0000313" key="2">
    <source>
        <dbReference type="Proteomes" id="UP001057291"/>
    </source>
</evidence>
<proteinExistence type="predicted"/>
<dbReference type="EMBL" id="BOQE01000001">
    <property type="protein sequence ID" value="GIM47979.1"/>
    <property type="molecule type" value="Genomic_DNA"/>
</dbReference>
<evidence type="ECO:0000313" key="1">
    <source>
        <dbReference type="EMBL" id="GIM47979.1"/>
    </source>
</evidence>
<name>A0AAV4LKL7_9BACL</name>
<gene>
    <name evidence="1" type="ORF">DNHGIG_35280</name>
</gene>
<accession>A0AAV4LKL7</accession>
<reference evidence="1" key="1">
    <citation type="journal article" date="2023" name="Int. J. Syst. Evol. Microbiol.">
        <title>Collibacillus ludicampi gen. nov., sp. nov., a new soil bacterium of the family Alicyclobacillaceae.</title>
        <authorList>
            <person name="Jojima T."/>
            <person name="Ioku Y."/>
            <person name="Fukuta Y."/>
            <person name="Shirasaka N."/>
            <person name="Matsumura Y."/>
            <person name="Mori M."/>
        </authorList>
    </citation>
    <scope>NUCLEOTIDE SEQUENCE</scope>
    <source>
        <strain evidence="1">TP075</strain>
    </source>
</reference>
<comment type="caution">
    <text evidence="1">The sequence shown here is derived from an EMBL/GenBank/DDBJ whole genome shotgun (WGS) entry which is preliminary data.</text>
</comment>